<feature type="transmembrane region" description="Helical" evidence="17">
    <location>
        <begin position="419"/>
        <end position="440"/>
    </location>
</feature>
<dbReference type="PANTHER" id="PTHR43507:SF20">
    <property type="entry name" value="NADH-UBIQUINONE OXIDOREDUCTASE CHAIN 4"/>
    <property type="match status" value="1"/>
</dbReference>
<evidence type="ECO:0000256" key="3">
    <source>
        <dbReference type="ARBA" id="ARBA00009025"/>
    </source>
</evidence>
<reference evidence="20" key="1">
    <citation type="submission" date="2020-06" db="EMBL/GenBank/DDBJ databases">
        <title>DNAmark Project.</title>
        <authorList>
            <person name="Leerhoei F."/>
        </authorList>
    </citation>
    <scope>NUCLEOTIDE SEQUENCE</scope>
    <source>
        <strain evidence="20">DM551</strain>
    </source>
</reference>
<dbReference type="GO" id="GO:0003954">
    <property type="term" value="F:NADH dehydrogenase activity"/>
    <property type="evidence" value="ECO:0007669"/>
    <property type="project" value="TreeGrafter"/>
</dbReference>
<accession>A0A7D6W922</accession>
<comment type="similarity">
    <text evidence="3 17">Belongs to the complex I subunit 4 family.</text>
</comment>
<dbReference type="GO" id="GO:0048039">
    <property type="term" value="F:ubiquinone binding"/>
    <property type="evidence" value="ECO:0007669"/>
    <property type="project" value="TreeGrafter"/>
</dbReference>
<evidence type="ECO:0000256" key="6">
    <source>
        <dbReference type="ARBA" id="ARBA00022448"/>
    </source>
</evidence>
<keyword evidence="15 17" id="KW-0472">Membrane</keyword>
<feature type="transmembrane region" description="Helical" evidence="17">
    <location>
        <begin position="213"/>
        <end position="236"/>
    </location>
</feature>
<dbReference type="PANTHER" id="PTHR43507">
    <property type="entry name" value="NADH-UBIQUINONE OXIDOREDUCTASE CHAIN 4"/>
    <property type="match status" value="1"/>
</dbReference>
<dbReference type="InterPro" id="IPR000260">
    <property type="entry name" value="NADH4_N"/>
</dbReference>
<comment type="catalytic activity">
    <reaction evidence="16 17">
        <text>a ubiquinone + NADH + 5 H(+)(in) = a ubiquinol + NAD(+) + 4 H(+)(out)</text>
        <dbReference type="Rhea" id="RHEA:29091"/>
        <dbReference type="Rhea" id="RHEA-COMP:9565"/>
        <dbReference type="Rhea" id="RHEA-COMP:9566"/>
        <dbReference type="ChEBI" id="CHEBI:15378"/>
        <dbReference type="ChEBI" id="CHEBI:16389"/>
        <dbReference type="ChEBI" id="CHEBI:17976"/>
        <dbReference type="ChEBI" id="CHEBI:57540"/>
        <dbReference type="ChEBI" id="CHEBI:57945"/>
        <dbReference type="EC" id="7.1.1.2"/>
    </reaction>
</comment>
<gene>
    <name evidence="20" type="primary">nad4</name>
</gene>
<feature type="domain" description="NADH:quinone oxidoreductase/Mrp antiporter transmembrane" evidence="18">
    <location>
        <begin position="104"/>
        <end position="381"/>
    </location>
</feature>
<evidence type="ECO:0000313" key="20">
    <source>
        <dbReference type="EMBL" id="QLY90079.1"/>
    </source>
</evidence>
<dbReference type="Pfam" id="PF00361">
    <property type="entry name" value="Proton_antipo_M"/>
    <property type="match status" value="1"/>
</dbReference>
<keyword evidence="8 17" id="KW-0812">Transmembrane</keyword>
<dbReference type="InterPro" id="IPR003918">
    <property type="entry name" value="NADH_UbQ_OxRdtase"/>
</dbReference>
<evidence type="ECO:0000259" key="19">
    <source>
        <dbReference type="Pfam" id="PF01059"/>
    </source>
</evidence>
<dbReference type="GO" id="GO:0008137">
    <property type="term" value="F:NADH dehydrogenase (ubiquinone) activity"/>
    <property type="evidence" value="ECO:0007669"/>
    <property type="project" value="UniProtKB-UniRule"/>
</dbReference>
<protein>
    <recommendedName>
        <fullName evidence="5 17">NADH-ubiquinone oxidoreductase chain 4</fullName>
        <ecNumber evidence="4 17">7.1.1.2</ecNumber>
    </recommendedName>
</protein>
<evidence type="ECO:0000256" key="4">
    <source>
        <dbReference type="ARBA" id="ARBA00012944"/>
    </source>
</evidence>
<proteinExistence type="inferred from homology"/>
<keyword evidence="13 17" id="KW-0830">Ubiquinone</keyword>
<feature type="transmembrane region" description="Helical" evidence="17">
    <location>
        <begin position="109"/>
        <end position="129"/>
    </location>
</feature>
<evidence type="ECO:0000256" key="10">
    <source>
        <dbReference type="ARBA" id="ARBA00022982"/>
    </source>
</evidence>
<keyword evidence="14 17" id="KW-0496">Mitochondrion</keyword>
<evidence type="ECO:0000256" key="8">
    <source>
        <dbReference type="ARBA" id="ARBA00022692"/>
    </source>
</evidence>
<feature type="transmembrane region" description="Helical" evidence="17">
    <location>
        <begin position="7"/>
        <end position="33"/>
    </location>
</feature>
<organism evidence="20">
    <name type="scientific">Ylodes simulans</name>
    <dbReference type="NCBI Taxonomy" id="2719101"/>
    <lineage>
        <taxon>Eukaryota</taxon>
        <taxon>Metazoa</taxon>
        <taxon>Ecdysozoa</taxon>
        <taxon>Arthropoda</taxon>
        <taxon>Hexapoda</taxon>
        <taxon>Insecta</taxon>
        <taxon>Pterygota</taxon>
        <taxon>Neoptera</taxon>
        <taxon>Endopterygota</taxon>
        <taxon>Trichoptera</taxon>
        <taxon>Integripalpia</taxon>
        <taxon>Brevitentoria</taxon>
        <taxon>Leptoceroidea</taxon>
        <taxon>Leptoceridae</taxon>
        <taxon>Leptocerinae</taxon>
        <taxon>Triaenodini</taxon>
        <taxon>Ylodes</taxon>
    </lineage>
</organism>
<feature type="transmembrane region" description="Helical" evidence="17">
    <location>
        <begin position="84"/>
        <end position="103"/>
    </location>
</feature>
<feature type="transmembrane region" description="Helical" evidence="17">
    <location>
        <begin position="242"/>
        <end position="263"/>
    </location>
</feature>
<feature type="transmembrane region" description="Helical" evidence="17">
    <location>
        <begin position="298"/>
        <end position="319"/>
    </location>
</feature>
<evidence type="ECO:0000256" key="13">
    <source>
        <dbReference type="ARBA" id="ARBA00023075"/>
    </source>
</evidence>
<feature type="domain" description="NADH:ubiquinone oxidoreductase chain 4 N-terminal" evidence="19">
    <location>
        <begin position="1"/>
        <end position="100"/>
    </location>
</feature>
<dbReference type="EMBL" id="MT584152">
    <property type="protein sequence ID" value="QLY90079.1"/>
    <property type="molecule type" value="Genomic_DNA"/>
</dbReference>
<dbReference type="AlphaFoldDB" id="A0A7D6W922"/>
<dbReference type="GO" id="GO:0015990">
    <property type="term" value="P:electron transport coupled proton transport"/>
    <property type="evidence" value="ECO:0007669"/>
    <property type="project" value="TreeGrafter"/>
</dbReference>
<dbReference type="InterPro" id="IPR001750">
    <property type="entry name" value="ND/Mrp_TM"/>
</dbReference>
<dbReference type="EC" id="7.1.1.2" evidence="4 17"/>
<dbReference type="Pfam" id="PF01059">
    <property type="entry name" value="Oxidored_q5_N"/>
    <property type="match status" value="1"/>
</dbReference>
<dbReference type="GO" id="GO:0042773">
    <property type="term" value="P:ATP synthesis coupled electron transport"/>
    <property type="evidence" value="ECO:0007669"/>
    <property type="project" value="InterPro"/>
</dbReference>
<feature type="transmembrane region" description="Helical" evidence="17">
    <location>
        <begin position="373"/>
        <end position="398"/>
    </location>
</feature>
<comment type="function">
    <text evidence="17">Core subunit of the mitochondrial membrane respiratory chain NADH dehydrogenase (Complex I) which catalyzes electron transfer from NADH through the respiratory chain, using ubiquinone as an electron acceptor. Essential for the catalytic activity and assembly of complex I.</text>
</comment>
<keyword evidence="7 17" id="KW-0679">Respiratory chain</keyword>
<keyword evidence="10 17" id="KW-0249">Electron transport</keyword>
<comment type="subcellular location">
    <subcellularLocation>
        <location evidence="2 17">Mitochondrion membrane</location>
        <topology evidence="2 17">Multi-pass membrane protein</topology>
    </subcellularLocation>
</comment>
<name>A0A7D6W922_9NEOP</name>
<evidence type="ECO:0000256" key="17">
    <source>
        <dbReference type="RuleBase" id="RU003297"/>
    </source>
</evidence>
<feature type="transmembrane region" description="Helical" evidence="17">
    <location>
        <begin position="340"/>
        <end position="361"/>
    </location>
</feature>
<evidence type="ECO:0000256" key="2">
    <source>
        <dbReference type="ARBA" id="ARBA00004225"/>
    </source>
</evidence>
<geneLocation type="mitochondrion" evidence="20"/>
<evidence type="ECO:0000256" key="7">
    <source>
        <dbReference type="ARBA" id="ARBA00022660"/>
    </source>
</evidence>
<evidence type="ECO:0000256" key="5">
    <source>
        <dbReference type="ARBA" id="ARBA00021006"/>
    </source>
</evidence>
<evidence type="ECO:0000256" key="1">
    <source>
        <dbReference type="ARBA" id="ARBA00003257"/>
    </source>
</evidence>
<feature type="transmembrane region" description="Helical" evidence="17">
    <location>
        <begin position="136"/>
        <end position="159"/>
    </location>
</feature>
<evidence type="ECO:0000256" key="11">
    <source>
        <dbReference type="ARBA" id="ARBA00022989"/>
    </source>
</evidence>
<feature type="transmembrane region" description="Helical" evidence="17">
    <location>
        <begin position="53"/>
        <end position="77"/>
    </location>
</feature>
<feature type="transmembrane region" description="Helical" evidence="17">
    <location>
        <begin position="179"/>
        <end position="201"/>
    </location>
</feature>
<comment type="function">
    <text evidence="1">Core subunit of the mitochondrial membrane respiratory chain NADH dehydrogenase (Complex I) that is believed to belong to the minimal assembly required for catalysis. Complex I functions in the transfer of electrons from NADH to the respiratory chain. The immediate electron acceptor for the enzyme is believed to be ubiquinone.</text>
</comment>
<dbReference type="PRINTS" id="PR01437">
    <property type="entry name" value="NUOXDRDTASE4"/>
</dbReference>
<evidence type="ECO:0000256" key="9">
    <source>
        <dbReference type="ARBA" id="ARBA00022967"/>
    </source>
</evidence>
<evidence type="ECO:0000256" key="12">
    <source>
        <dbReference type="ARBA" id="ARBA00023027"/>
    </source>
</evidence>
<dbReference type="GO" id="GO:0031966">
    <property type="term" value="C:mitochondrial membrane"/>
    <property type="evidence" value="ECO:0007669"/>
    <property type="project" value="UniProtKB-SubCell"/>
</dbReference>
<evidence type="ECO:0000256" key="16">
    <source>
        <dbReference type="ARBA" id="ARBA00049551"/>
    </source>
</evidence>
<evidence type="ECO:0000256" key="14">
    <source>
        <dbReference type="ARBA" id="ARBA00023128"/>
    </source>
</evidence>
<evidence type="ECO:0000259" key="18">
    <source>
        <dbReference type="Pfam" id="PF00361"/>
    </source>
</evidence>
<keyword evidence="9" id="KW-1278">Translocase</keyword>
<keyword evidence="12 17" id="KW-0520">NAD</keyword>
<feature type="transmembrane region" description="Helical" evidence="17">
    <location>
        <begin position="270"/>
        <end position="292"/>
    </location>
</feature>
<evidence type="ECO:0000256" key="15">
    <source>
        <dbReference type="ARBA" id="ARBA00023136"/>
    </source>
</evidence>
<sequence length="441" mass="51554">MMKYMLFIFGLMFLFKAYWLVQLLLLLLMFLLILNSLDFLCFMNLYGGMGMDLFSFFLIMLSVWIIMLMFMASFMFYVNNYNLILLNFMFMFLLLFLFLTFSMMDIFKFYLFFESSLIPMVLLIFGWGFQLERVEAVIYLLFYTLFVSLPLMSSIFYIYSSEKSVMFSYLMKYEIDSVLLFFMMIMAFLVKLPMVFVHLWLPKAHVEAPVSGSMILAGVMLKLGCYGLIRILMMFLKISMKFSNILVGLSLLGSVYMCLLCLYQIDFKKLIAYSSVVHMGIFLAGVMTMSSWGVMGGIYMMIGHGLCSSGLFSLINLNYERLHTRSLIMNKGMLNILPSFSLWWFLLLSSNMAAPFSLNLISEISIINSLVGYSFVCMGLILMIFFFGGVYNLYLFIMSQHGKIIFLKNNFFNLSVREYLMLFLHWLPLNLLFLKLEFFLF</sequence>
<keyword evidence="11 17" id="KW-1133">Transmembrane helix</keyword>
<keyword evidence="6 17" id="KW-0813">Transport</keyword>